<evidence type="ECO:0000313" key="2">
    <source>
        <dbReference type="EMBL" id="MED6148567.1"/>
    </source>
</evidence>
<comment type="caution">
    <text evidence="2">The sequence shown here is derived from an EMBL/GenBank/DDBJ whole genome shotgun (WGS) entry which is preliminary data.</text>
</comment>
<keyword evidence="3" id="KW-1185">Reference proteome</keyword>
<evidence type="ECO:0000313" key="3">
    <source>
        <dbReference type="Proteomes" id="UP001341840"/>
    </source>
</evidence>
<feature type="region of interest" description="Disordered" evidence="1">
    <location>
        <begin position="481"/>
        <end position="517"/>
    </location>
</feature>
<proteinExistence type="predicted"/>
<organism evidence="2 3">
    <name type="scientific">Stylosanthes scabra</name>
    <dbReference type="NCBI Taxonomy" id="79078"/>
    <lineage>
        <taxon>Eukaryota</taxon>
        <taxon>Viridiplantae</taxon>
        <taxon>Streptophyta</taxon>
        <taxon>Embryophyta</taxon>
        <taxon>Tracheophyta</taxon>
        <taxon>Spermatophyta</taxon>
        <taxon>Magnoliopsida</taxon>
        <taxon>eudicotyledons</taxon>
        <taxon>Gunneridae</taxon>
        <taxon>Pentapetalae</taxon>
        <taxon>rosids</taxon>
        <taxon>fabids</taxon>
        <taxon>Fabales</taxon>
        <taxon>Fabaceae</taxon>
        <taxon>Papilionoideae</taxon>
        <taxon>50 kb inversion clade</taxon>
        <taxon>dalbergioids sensu lato</taxon>
        <taxon>Dalbergieae</taxon>
        <taxon>Pterocarpus clade</taxon>
        <taxon>Stylosanthes</taxon>
    </lineage>
</organism>
<reference evidence="2 3" key="1">
    <citation type="journal article" date="2023" name="Plants (Basel)">
        <title>Bridging the Gap: Combining Genomics and Transcriptomics Approaches to Understand Stylosanthes scabra, an Orphan Legume from the Brazilian Caatinga.</title>
        <authorList>
            <person name="Ferreira-Neto J.R.C."/>
            <person name="da Silva M.D."/>
            <person name="Binneck E."/>
            <person name="de Melo N.F."/>
            <person name="da Silva R.H."/>
            <person name="de Melo A.L.T.M."/>
            <person name="Pandolfi V."/>
            <person name="Bustamante F.O."/>
            <person name="Brasileiro-Vidal A.C."/>
            <person name="Benko-Iseppon A.M."/>
        </authorList>
    </citation>
    <scope>NUCLEOTIDE SEQUENCE [LARGE SCALE GENOMIC DNA]</scope>
    <source>
        <tissue evidence="2">Leaves</tissue>
    </source>
</reference>
<dbReference type="EMBL" id="JASCZI010091033">
    <property type="protein sequence ID" value="MED6148567.1"/>
    <property type="molecule type" value="Genomic_DNA"/>
</dbReference>
<feature type="compositionally biased region" description="Pro residues" evidence="1">
    <location>
        <begin position="495"/>
        <end position="505"/>
    </location>
</feature>
<name>A0ABU6TIJ0_9FABA</name>
<feature type="compositionally biased region" description="Acidic residues" evidence="1">
    <location>
        <begin position="506"/>
        <end position="517"/>
    </location>
</feature>
<feature type="compositionally biased region" description="Acidic residues" evidence="1">
    <location>
        <begin position="51"/>
        <end position="80"/>
    </location>
</feature>
<feature type="compositionally biased region" description="Low complexity" evidence="1">
    <location>
        <begin position="122"/>
        <end position="143"/>
    </location>
</feature>
<protein>
    <submittedName>
        <fullName evidence="2">Uncharacterized protein</fullName>
    </submittedName>
</protein>
<accession>A0ABU6TIJ0</accession>
<gene>
    <name evidence="2" type="ORF">PIB30_054270</name>
</gene>
<feature type="compositionally biased region" description="Low complexity" evidence="1">
    <location>
        <begin position="92"/>
        <end position="103"/>
    </location>
</feature>
<feature type="compositionally biased region" description="Basic residues" evidence="1">
    <location>
        <begin position="296"/>
        <end position="306"/>
    </location>
</feature>
<dbReference type="Proteomes" id="UP001341840">
    <property type="component" value="Unassembled WGS sequence"/>
</dbReference>
<feature type="region of interest" description="Disordered" evidence="1">
    <location>
        <begin position="46"/>
        <end position="179"/>
    </location>
</feature>
<evidence type="ECO:0000256" key="1">
    <source>
        <dbReference type="SAM" id="MobiDB-lite"/>
    </source>
</evidence>
<sequence>MHDKYTICLIRAVVNPTGRPVPETQPPVTLVNPLVDDDVVLIQLNNRLVENEENEEPDGDTEEEEFIDDDISSSELEEEPILPNSDLEHMAGRGNRGSSQSTRGRGRGRAAVSSKQTPSPSPTTSTPGTSQVAPTVPPAAAAPSPQPASIDAEQGAGTPQPHADSSHALQPDPPAQQKEKIPITWDGQKGFDPDNNMCTQAISDTIKLMLNEPWINYSEIPEDVQRRWFDKWAEGFTWPEEEKKKIKKAFDYRAGRRYQQIMRDLQEGELQRLKWMSERLRKMLLDRFANDLRFKKRQASSKKNRASSKGGCLHTGGSATIPKTRARIRDHWIAHPQMSKSSGRPTNTSVTGPLWRSALSSLPISSKPPNRLRKRVMKVLPQLTQTLCGVRLCLSHARTGFTGPADFSPHHSVDPTMEVQNMSQSLESQDHMRQQHIDEVRSLKSTLAEKDAWAEEHLRRMEEMSRMMTAFYDPLRPGSCATAGVLASSTAPSLSPRPPPRPPPPEGDDDDDDYEDA</sequence>
<feature type="region of interest" description="Disordered" evidence="1">
    <location>
        <begin position="296"/>
        <end position="319"/>
    </location>
</feature>